<dbReference type="Pfam" id="PF02410">
    <property type="entry name" value="RsfS"/>
    <property type="match status" value="1"/>
</dbReference>
<dbReference type="PANTHER" id="PTHR21043:SF0">
    <property type="entry name" value="MITOCHONDRIAL ASSEMBLY OF RIBOSOMAL LARGE SUBUNIT PROTEIN 1"/>
    <property type="match status" value="1"/>
</dbReference>
<evidence type="ECO:0000313" key="3">
    <source>
        <dbReference type="EMBL" id="EGF99568.1"/>
    </source>
</evidence>
<feature type="region of interest" description="Disordered" evidence="2">
    <location>
        <begin position="44"/>
        <end position="86"/>
    </location>
</feature>
<evidence type="ECO:0000256" key="2">
    <source>
        <dbReference type="SAM" id="MobiDB-lite"/>
    </source>
</evidence>
<proteinExistence type="inferred from homology"/>
<dbReference type="InParanoid" id="F4S734"/>
<dbReference type="GO" id="GO:0017148">
    <property type="term" value="P:negative regulation of translation"/>
    <property type="evidence" value="ECO:0007669"/>
    <property type="project" value="TreeGrafter"/>
</dbReference>
<dbReference type="Gene3D" id="3.30.460.10">
    <property type="entry name" value="Beta Polymerase, domain 2"/>
    <property type="match status" value="1"/>
</dbReference>
<gene>
    <name evidence="3" type="ORF">MELLADRAFT_94264</name>
</gene>
<dbReference type="GO" id="GO:0090071">
    <property type="term" value="P:negative regulation of ribosome biogenesis"/>
    <property type="evidence" value="ECO:0007669"/>
    <property type="project" value="TreeGrafter"/>
</dbReference>
<dbReference type="GO" id="GO:0005739">
    <property type="term" value="C:mitochondrion"/>
    <property type="evidence" value="ECO:0007669"/>
    <property type="project" value="TreeGrafter"/>
</dbReference>
<dbReference type="EMBL" id="GL883157">
    <property type="protein sequence ID" value="EGF99568.1"/>
    <property type="molecule type" value="Genomic_DNA"/>
</dbReference>
<dbReference type="PANTHER" id="PTHR21043">
    <property type="entry name" value="IOJAP SUPERFAMILY ORTHOLOG"/>
    <property type="match status" value="1"/>
</dbReference>
<comment type="similarity">
    <text evidence="1">Belongs to the Iojap/RsfS family.</text>
</comment>
<dbReference type="GO" id="GO:0043023">
    <property type="term" value="F:ribosomal large subunit binding"/>
    <property type="evidence" value="ECO:0007669"/>
    <property type="project" value="TreeGrafter"/>
</dbReference>
<dbReference type="GeneID" id="18936834"/>
<dbReference type="InterPro" id="IPR043519">
    <property type="entry name" value="NT_sf"/>
</dbReference>
<accession>F4S734</accession>
<dbReference type="InterPro" id="IPR004394">
    <property type="entry name" value="Iojap/RsfS/C7orf30"/>
</dbReference>
<dbReference type="SUPFAM" id="SSF81301">
    <property type="entry name" value="Nucleotidyltransferase"/>
    <property type="match status" value="1"/>
</dbReference>
<evidence type="ECO:0000256" key="1">
    <source>
        <dbReference type="ARBA" id="ARBA00010574"/>
    </source>
</evidence>
<dbReference type="Proteomes" id="UP000001072">
    <property type="component" value="Unassembled WGS sequence"/>
</dbReference>
<dbReference type="VEuPathDB" id="FungiDB:MELLADRAFT_94264"/>
<dbReference type="HOGENOM" id="CLU_1277875_0_0_1"/>
<keyword evidence="4" id="KW-1185">Reference proteome</keyword>
<feature type="compositionally biased region" description="Low complexity" evidence="2">
    <location>
        <begin position="10"/>
        <end position="25"/>
    </location>
</feature>
<dbReference type="KEGG" id="mlr:MELLADRAFT_94264"/>
<dbReference type="RefSeq" id="XP_007417167.1">
    <property type="nucleotide sequence ID" value="XM_007417105.1"/>
</dbReference>
<organism evidence="4">
    <name type="scientific">Melampsora larici-populina (strain 98AG31 / pathotype 3-4-7)</name>
    <name type="common">Poplar leaf rust fungus</name>
    <dbReference type="NCBI Taxonomy" id="747676"/>
    <lineage>
        <taxon>Eukaryota</taxon>
        <taxon>Fungi</taxon>
        <taxon>Dikarya</taxon>
        <taxon>Basidiomycota</taxon>
        <taxon>Pucciniomycotina</taxon>
        <taxon>Pucciniomycetes</taxon>
        <taxon>Pucciniales</taxon>
        <taxon>Melampsoraceae</taxon>
        <taxon>Melampsora</taxon>
    </lineage>
</organism>
<name>F4S734_MELLP</name>
<reference evidence="4" key="1">
    <citation type="journal article" date="2011" name="Proc. Natl. Acad. Sci. U.S.A.">
        <title>Obligate biotrophy features unraveled by the genomic analysis of rust fungi.</title>
        <authorList>
            <person name="Duplessis S."/>
            <person name="Cuomo C.A."/>
            <person name="Lin Y.-C."/>
            <person name="Aerts A."/>
            <person name="Tisserant E."/>
            <person name="Veneault-Fourrey C."/>
            <person name="Joly D.L."/>
            <person name="Hacquard S."/>
            <person name="Amselem J."/>
            <person name="Cantarel B.L."/>
            <person name="Chiu R."/>
            <person name="Coutinho P.M."/>
            <person name="Feau N."/>
            <person name="Field M."/>
            <person name="Frey P."/>
            <person name="Gelhaye E."/>
            <person name="Goldberg J."/>
            <person name="Grabherr M.G."/>
            <person name="Kodira C.D."/>
            <person name="Kohler A."/>
            <person name="Kuees U."/>
            <person name="Lindquist E.A."/>
            <person name="Lucas S.M."/>
            <person name="Mago R."/>
            <person name="Mauceli E."/>
            <person name="Morin E."/>
            <person name="Murat C."/>
            <person name="Pangilinan J.L."/>
            <person name="Park R."/>
            <person name="Pearson M."/>
            <person name="Quesneville H."/>
            <person name="Rouhier N."/>
            <person name="Sakthikumar S."/>
            <person name="Salamov A.A."/>
            <person name="Schmutz J."/>
            <person name="Selles B."/>
            <person name="Shapiro H."/>
            <person name="Tanguay P."/>
            <person name="Tuskan G.A."/>
            <person name="Henrissat B."/>
            <person name="Van de Peer Y."/>
            <person name="Rouze P."/>
            <person name="Ellis J.G."/>
            <person name="Dodds P.N."/>
            <person name="Schein J.E."/>
            <person name="Zhong S."/>
            <person name="Hamelin R.C."/>
            <person name="Grigoriev I.V."/>
            <person name="Szabo L.J."/>
            <person name="Martin F."/>
        </authorList>
    </citation>
    <scope>NUCLEOTIDE SEQUENCE [LARGE SCALE GENOMIC DNA]</scope>
    <source>
        <strain evidence="4">98AG31 / pathotype 3-4-7</strain>
    </source>
</reference>
<dbReference type="OrthoDB" id="21330at2759"/>
<evidence type="ECO:0008006" key="5">
    <source>
        <dbReference type="Google" id="ProtNLM"/>
    </source>
</evidence>
<dbReference type="eggNOG" id="ENOG502SEVI">
    <property type="taxonomic scope" value="Eukaryota"/>
</dbReference>
<protein>
    <recommendedName>
        <fullName evidence="5">Ribosomal silencing factor RsfS</fullName>
    </recommendedName>
</protein>
<evidence type="ECO:0000313" key="4">
    <source>
        <dbReference type="Proteomes" id="UP000001072"/>
    </source>
</evidence>
<sequence length="216" mass="23982">MDEEEEAELRQILRSRNQSNSSNWQEPVSVWRNDQTGEIEWIGAEDIPAETDASSDTNPWFVDEPEPEPSVAPELSTASISRPAPPAPENLPSEFLPLYRYLIDSPFVERSSISFIDAKAEPYGQGESAWTDWVVVVQMKEGREGGIRGATEAIREILSAASSAKVRTEGISSNPSTSWSMVDGGKIVVHILTRESRDIYQIEDIWTGRPSNSTSN</sequence>
<feature type="region of interest" description="Disordered" evidence="2">
    <location>
        <begin position="1"/>
        <end position="30"/>
    </location>
</feature>
<dbReference type="AlphaFoldDB" id="F4S734"/>